<comment type="subcellular location">
    <subcellularLocation>
        <location evidence="1">Cell membrane</location>
        <topology evidence="1">Multi-pass membrane protein</topology>
    </subcellularLocation>
</comment>
<dbReference type="GO" id="GO:0005391">
    <property type="term" value="F:P-type sodium:potassium-exchanging transporter activity"/>
    <property type="evidence" value="ECO:0007669"/>
    <property type="project" value="TreeGrafter"/>
</dbReference>
<evidence type="ECO:0000313" key="15">
    <source>
        <dbReference type="EMBL" id="GED08511.1"/>
    </source>
</evidence>
<dbReference type="InterPro" id="IPR044492">
    <property type="entry name" value="P_typ_ATPase_HD_dom"/>
</dbReference>
<feature type="region of interest" description="Disordered" evidence="12">
    <location>
        <begin position="386"/>
        <end position="418"/>
    </location>
</feature>
<dbReference type="InterPro" id="IPR001757">
    <property type="entry name" value="P_typ_ATPase"/>
</dbReference>
<dbReference type="FunFam" id="2.70.150.10:FF:000160">
    <property type="entry name" value="Sarcoplasmic/endoplasmic reticulum calcium ATPase 1"/>
    <property type="match status" value="1"/>
</dbReference>
<dbReference type="SUPFAM" id="SSF81660">
    <property type="entry name" value="Metal cation-transporting ATPase, ATP-binding domain N"/>
    <property type="match status" value="1"/>
</dbReference>
<dbReference type="Pfam" id="PF00689">
    <property type="entry name" value="Cation_ATPase_C"/>
    <property type="match status" value="1"/>
</dbReference>
<dbReference type="SFLD" id="SFLDF00027">
    <property type="entry name" value="p-type_atpase"/>
    <property type="match status" value="1"/>
</dbReference>
<dbReference type="Pfam" id="PF00690">
    <property type="entry name" value="Cation_ATPase_N"/>
    <property type="match status" value="1"/>
</dbReference>
<gene>
    <name evidence="15" type="ORF">CCE02nite_05100</name>
</gene>
<reference evidence="15 16" key="1">
    <citation type="submission" date="2019-06" db="EMBL/GenBank/DDBJ databases">
        <title>Whole genome shotgun sequence of Cellulosimicrobium cellulans NBRC 15516.</title>
        <authorList>
            <person name="Hosoyama A."/>
            <person name="Uohara A."/>
            <person name="Ohji S."/>
            <person name="Ichikawa N."/>
        </authorList>
    </citation>
    <scope>NUCLEOTIDE SEQUENCE [LARGE SCALE GENOMIC DNA]</scope>
    <source>
        <strain evidence="15 16">NBRC 15516</strain>
    </source>
</reference>
<comment type="similarity">
    <text evidence="2">Belongs to the cation transport ATPase (P-type) (TC 3.A.3) family. Type IIA subfamily.</text>
</comment>
<dbReference type="InterPro" id="IPR036412">
    <property type="entry name" value="HAD-like_sf"/>
</dbReference>
<dbReference type="InterPro" id="IPR004014">
    <property type="entry name" value="ATPase_P-typ_cation-transptr_N"/>
</dbReference>
<evidence type="ECO:0000259" key="14">
    <source>
        <dbReference type="SMART" id="SM00831"/>
    </source>
</evidence>
<feature type="transmembrane region" description="Helical" evidence="13">
    <location>
        <begin position="106"/>
        <end position="122"/>
    </location>
</feature>
<dbReference type="GO" id="GO:1990573">
    <property type="term" value="P:potassium ion import across plasma membrane"/>
    <property type="evidence" value="ECO:0007669"/>
    <property type="project" value="TreeGrafter"/>
</dbReference>
<evidence type="ECO:0000256" key="2">
    <source>
        <dbReference type="ARBA" id="ARBA00005675"/>
    </source>
</evidence>
<keyword evidence="7" id="KW-0460">Magnesium</keyword>
<dbReference type="InterPro" id="IPR023298">
    <property type="entry name" value="ATPase_P-typ_TM_dom_sf"/>
</dbReference>
<evidence type="ECO:0000256" key="10">
    <source>
        <dbReference type="ARBA" id="ARBA00023136"/>
    </source>
</evidence>
<dbReference type="InterPro" id="IPR059000">
    <property type="entry name" value="ATPase_P-type_domA"/>
</dbReference>
<evidence type="ECO:0000256" key="7">
    <source>
        <dbReference type="ARBA" id="ARBA00022842"/>
    </source>
</evidence>
<evidence type="ECO:0000256" key="11">
    <source>
        <dbReference type="ARBA" id="ARBA00049360"/>
    </source>
</evidence>
<dbReference type="AlphaFoldDB" id="A0A4Y4E1I7"/>
<feature type="transmembrane region" description="Helical" evidence="13">
    <location>
        <begin position="269"/>
        <end position="289"/>
    </location>
</feature>
<dbReference type="PROSITE" id="PS00154">
    <property type="entry name" value="ATPASE_E1_E2"/>
    <property type="match status" value="1"/>
</dbReference>
<keyword evidence="3" id="KW-0597">Phosphoprotein</keyword>
<feature type="compositionally biased region" description="Low complexity" evidence="12">
    <location>
        <begin position="1"/>
        <end position="22"/>
    </location>
</feature>
<dbReference type="PANTHER" id="PTHR43294">
    <property type="entry name" value="SODIUM/POTASSIUM-TRANSPORTING ATPASE SUBUNIT ALPHA"/>
    <property type="match status" value="1"/>
</dbReference>
<dbReference type="InterPro" id="IPR018303">
    <property type="entry name" value="ATPase_P-typ_P_site"/>
</dbReference>
<dbReference type="Proteomes" id="UP000316659">
    <property type="component" value="Unassembled WGS sequence"/>
</dbReference>
<dbReference type="NCBIfam" id="TIGR01494">
    <property type="entry name" value="ATPase_P-type"/>
    <property type="match status" value="2"/>
</dbReference>
<dbReference type="SMART" id="SM00831">
    <property type="entry name" value="Cation_ATPase_N"/>
    <property type="match status" value="1"/>
</dbReference>
<dbReference type="Gene3D" id="3.40.50.1000">
    <property type="entry name" value="HAD superfamily/HAD-like"/>
    <property type="match status" value="1"/>
</dbReference>
<dbReference type="Gene3D" id="3.40.1110.10">
    <property type="entry name" value="Calcium-transporting ATPase, cytoplasmic domain N"/>
    <property type="match status" value="1"/>
</dbReference>
<feature type="transmembrane region" description="Helical" evidence="13">
    <location>
        <begin position="890"/>
        <end position="908"/>
    </location>
</feature>
<dbReference type="PRINTS" id="PR00120">
    <property type="entry name" value="HATPASE"/>
</dbReference>
<accession>A0A4Y4E1I7</accession>
<keyword evidence="4 13" id="KW-0812">Transmembrane</keyword>
<protein>
    <submittedName>
        <fullName evidence="15">Carbonate dehydratase</fullName>
    </submittedName>
</protein>
<dbReference type="InterPro" id="IPR023214">
    <property type="entry name" value="HAD_sf"/>
</dbReference>
<proteinExistence type="inferred from homology"/>
<comment type="caution">
    <text evidence="15">The sequence shown here is derived from an EMBL/GenBank/DDBJ whole genome shotgun (WGS) entry which is preliminary data.</text>
</comment>
<dbReference type="InterPro" id="IPR050510">
    <property type="entry name" value="Cation_transp_ATPase_P-type"/>
</dbReference>
<sequence length="974" mass="103121">MGSAPDAAPTPATTDSSTSAGTVERPLDAPWSRPPDEVLAELGTDAGGLSNADAAARLAEVGPNRLPPPQRDPLWKRILVHFDDVLIYILLVSAVLKAILGDWVDFTVILAVAVINAAIGFIQEGRAESALEGIRNMLSVNAEVRRDGAWARVDADDVVPGDVVRVRSGDRVPADVRLIQATNLRVEESALTGESVAAAKKVDAVGADAGVGDRSSMLFSSTLVAAGQGVGVVTATGTATEIGRIQTMISEVRGLATPLTRQLDRFGKLLAVLILAMAVVMVIIGRVFHDFTVPELISASIGFAVAAVPEGLPALVTITLALGVQQMARRRAITRKLPAVETLGSVTTICSDKTGTLTKNEMTARTVRTSGRTFAVAGAGYAPVGDVRVPDDASRPGAPGAPGEVDGSGDAPASGTRHADLADDRDLAALATVMMLCNDARIVPDESDADGWRLVGEPTEGALRTLGMKAGVDPTGWRRVAVVPFESENKFMATLDADPDGGLHVHVKGAPDRVLDRCAAQVAEDGGTEPLDRAFWEAQIDALGGRGLRVLAAARRTAAAGTDDLDVADVADGLELCGLVGIVDPPRPEAIEAIAECRDAGIRVKMITGDHAGTALAIGREMGIVDPHDGTGENAAPAVLTGPELEEMSTERLRQVVRDVDVYARTSPEHKIRIVSALQSHGEVVAMTGDGVNDAPALTQADVGVAMGIKGTEATKEAAEVVLADDNFATIERAVKEGRRIYDNIRKSVLFLLPTNGAQSLVILVAVLFGLTLPLQPVQVLWINMITAVTLSLALAYEKAEPDVMRRAPRDPQASILDGAYVRRILLVSLLIGGATILLFYVERAQGVPLAEAQTTAVTMLALGQLAYLFNCRFLDRSSLTLDVLRGNRVVWISAVTLLALQAVFVYAPFMHSWFDSAPIDVVEWGKTLGLAIVVFLLVEVIKWVGRRWTARDHVPALVERHDGRHGERRLDQG</sequence>
<keyword evidence="5" id="KW-0547">Nucleotide-binding</keyword>
<dbReference type="InterPro" id="IPR023299">
    <property type="entry name" value="ATPase_P-typ_cyto_dom_N"/>
</dbReference>
<feature type="transmembrane region" description="Helical" evidence="13">
    <location>
        <begin position="749"/>
        <end position="773"/>
    </location>
</feature>
<dbReference type="GO" id="GO:0036376">
    <property type="term" value="P:sodium ion export across plasma membrane"/>
    <property type="evidence" value="ECO:0007669"/>
    <property type="project" value="TreeGrafter"/>
</dbReference>
<name>A0A4Y4E1I7_CELCE</name>
<dbReference type="InterPro" id="IPR008250">
    <property type="entry name" value="ATPase_P-typ_transduc_dom_A_sf"/>
</dbReference>
<feature type="transmembrane region" description="Helical" evidence="13">
    <location>
        <begin position="301"/>
        <end position="324"/>
    </location>
</feature>
<dbReference type="FunFam" id="3.40.50.1000:FF:000028">
    <property type="entry name" value="Calcium-transporting P-type ATPase, putative"/>
    <property type="match status" value="1"/>
</dbReference>
<comment type="catalytic activity">
    <reaction evidence="11">
        <text>ATP + H2O = ADP + phosphate + H(+)</text>
        <dbReference type="Rhea" id="RHEA:13065"/>
        <dbReference type="ChEBI" id="CHEBI:15377"/>
        <dbReference type="ChEBI" id="CHEBI:15378"/>
        <dbReference type="ChEBI" id="CHEBI:30616"/>
        <dbReference type="ChEBI" id="CHEBI:43474"/>
        <dbReference type="ChEBI" id="CHEBI:456216"/>
    </reaction>
</comment>
<dbReference type="EMBL" id="BJNZ01000002">
    <property type="protein sequence ID" value="GED08511.1"/>
    <property type="molecule type" value="Genomic_DNA"/>
</dbReference>
<dbReference type="Gene3D" id="1.20.1110.10">
    <property type="entry name" value="Calcium-transporting ATPase, transmembrane domain"/>
    <property type="match status" value="1"/>
</dbReference>
<evidence type="ECO:0000256" key="12">
    <source>
        <dbReference type="SAM" id="MobiDB-lite"/>
    </source>
</evidence>
<dbReference type="GO" id="GO:0030007">
    <property type="term" value="P:intracellular potassium ion homeostasis"/>
    <property type="evidence" value="ECO:0007669"/>
    <property type="project" value="TreeGrafter"/>
</dbReference>
<dbReference type="GO" id="GO:0016887">
    <property type="term" value="F:ATP hydrolysis activity"/>
    <property type="evidence" value="ECO:0007669"/>
    <property type="project" value="InterPro"/>
</dbReference>
<dbReference type="SFLD" id="SFLDG00002">
    <property type="entry name" value="C1.7:_P-type_atpase_like"/>
    <property type="match status" value="1"/>
</dbReference>
<feature type="region of interest" description="Disordered" evidence="12">
    <location>
        <begin position="1"/>
        <end position="36"/>
    </location>
</feature>
<evidence type="ECO:0000313" key="16">
    <source>
        <dbReference type="Proteomes" id="UP000316659"/>
    </source>
</evidence>
<feature type="transmembrane region" description="Helical" evidence="13">
    <location>
        <begin position="928"/>
        <end position="946"/>
    </location>
</feature>
<keyword evidence="6" id="KW-0067">ATP-binding</keyword>
<evidence type="ECO:0000256" key="5">
    <source>
        <dbReference type="ARBA" id="ARBA00022741"/>
    </source>
</evidence>
<dbReference type="SFLD" id="SFLDS00003">
    <property type="entry name" value="Haloacid_Dehalogenase"/>
    <property type="match status" value="1"/>
</dbReference>
<dbReference type="Gene3D" id="2.70.150.10">
    <property type="entry name" value="Calcium-transporting ATPase, cytoplasmic transduction domain A"/>
    <property type="match status" value="1"/>
</dbReference>
<keyword evidence="9 13" id="KW-1133">Transmembrane helix</keyword>
<evidence type="ECO:0000256" key="6">
    <source>
        <dbReference type="ARBA" id="ARBA00022840"/>
    </source>
</evidence>
<feature type="domain" description="Cation-transporting P-type ATPase N-terminal" evidence="14">
    <location>
        <begin position="29"/>
        <end position="102"/>
    </location>
</feature>
<keyword evidence="8" id="KW-1278">Translocase</keyword>
<evidence type="ECO:0000256" key="13">
    <source>
        <dbReference type="SAM" id="Phobius"/>
    </source>
</evidence>
<dbReference type="SUPFAM" id="SSF81665">
    <property type="entry name" value="Calcium ATPase, transmembrane domain M"/>
    <property type="match status" value="1"/>
</dbReference>
<dbReference type="SUPFAM" id="SSF56784">
    <property type="entry name" value="HAD-like"/>
    <property type="match status" value="1"/>
</dbReference>
<feature type="transmembrane region" description="Helical" evidence="13">
    <location>
        <begin position="779"/>
        <end position="800"/>
    </location>
</feature>
<dbReference type="PANTHER" id="PTHR43294:SF20">
    <property type="entry name" value="P-TYPE ATPASE"/>
    <property type="match status" value="1"/>
</dbReference>
<dbReference type="SUPFAM" id="SSF81653">
    <property type="entry name" value="Calcium ATPase, transduction domain A"/>
    <property type="match status" value="1"/>
</dbReference>
<keyword evidence="10 13" id="KW-0472">Membrane</keyword>
<dbReference type="GO" id="GO:0005886">
    <property type="term" value="C:plasma membrane"/>
    <property type="evidence" value="ECO:0007669"/>
    <property type="project" value="UniProtKB-SubCell"/>
</dbReference>
<dbReference type="Pfam" id="PF00122">
    <property type="entry name" value="E1-E2_ATPase"/>
    <property type="match status" value="1"/>
</dbReference>
<feature type="transmembrane region" description="Helical" evidence="13">
    <location>
        <begin position="853"/>
        <end position="870"/>
    </location>
</feature>
<evidence type="ECO:0000256" key="9">
    <source>
        <dbReference type="ARBA" id="ARBA00022989"/>
    </source>
</evidence>
<dbReference type="PRINTS" id="PR00119">
    <property type="entry name" value="CATATPASE"/>
</dbReference>
<evidence type="ECO:0000256" key="8">
    <source>
        <dbReference type="ARBA" id="ARBA00022967"/>
    </source>
</evidence>
<evidence type="ECO:0000256" key="4">
    <source>
        <dbReference type="ARBA" id="ARBA00022692"/>
    </source>
</evidence>
<dbReference type="Pfam" id="PF13246">
    <property type="entry name" value="Cation_ATPase"/>
    <property type="match status" value="1"/>
</dbReference>
<dbReference type="GO" id="GO:0006883">
    <property type="term" value="P:intracellular sodium ion homeostasis"/>
    <property type="evidence" value="ECO:0007669"/>
    <property type="project" value="TreeGrafter"/>
</dbReference>
<evidence type="ECO:0000256" key="3">
    <source>
        <dbReference type="ARBA" id="ARBA00022553"/>
    </source>
</evidence>
<dbReference type="GO" id="GO:0005524">
    <property type="term" value="F:ATP binding"/>
    <property type="evidence" value="ECO:0007669"/>
    <property type="project" value="UniProtKB-KW"/>
</dbReference>
<evidence type="ECO:0000256" key="1">
    <source>
        <dbReference type="ARBA" id="ARBA00004651"/>
    </source>
</evidence>
<dbReference type="RefSeq" id="WP_141387861.1">
    <property type="nucleotide sequence ID" value="NZ_BJNZ01000002.1"/>
</dbReference>
<organism evidence="15 16">
    <name type="scientific">Cellulosimicrobium cellulans</name>
    <name type="common">Arthrobacter luteus</name>
    <dbReference type="NCBI Taxonomy" id="1710"/>
    <lineage>
        <taxon>Bacteria</taxon>
        <taxon>Bacillati</taxon>
        <taxon>Actinomycetota</taxon>
        <taxon>Actinomycetes</taxon>
        <taxon>Micrococcales</taxon>
        <taxon>Promicromonosporaceae</taxon>
        <taxon>Cellulosimicrobium</taxon>
    </lineage>
</organism>
<feature type="transmembrane region" description="Helical" evidence="13">
    <location>
        <begin position="821"/>
        <end position="841"/>
    </location>
</feature>
<dbReference type="GO" id="GO:1902600">
    <property type="term" value="P:proton transmembrane transport"/>
    <property type="evidence" value="ECO:0007669"/>
    <property type="project" value="TreeGrafter"/>
</dbReference>
<dbReference type="InterPro" id="IPR006068">
    <property type="entry name" value="ATPase_P-typ_cation-transptr_C"/>
</dbReference>